<evidence type="ECO:0000256" key="1">
    <source>
        <dbReference type="SAM" id="MobiDB-lite"/>
    </source>
</evidence>
<evidence type="ECO:0000256" key="2">
    <source>
        <dbReference type="SAM" id="SignalP"/>
    </source>
</evidence>
<sequence>MKFSHTLALAGLIAAASAPAAASDTIRHMKGHGALPAPSSVVAKGPKAACHPDPVKSRACRHHQAKAEEARAQRAEAAVPALADAAPTR</sequence>
<keyword evidence="2" id="KW-0732">Signal</keyword>
<proteinExistence type="predicted"/>
<dbReference type="EMBL" id="BMZA01000001">
    <property type="protein sequence ID" value="GGY93059.1"/>
    <property type="molecule type" value="Genomic_DNA"/>
</dbReference>
<dbReference type="Proteomes" id="UP000648075">
    <property type="component" value="Unassembled WGS sequence"/>
</dbReference>
<dbReference type="RefSeq" id="WP_189619483.1">
    <property type="nucleotide sequence ID" value="NZ_BMZA01000001.1"/>
</dbReference>
<comment type="caution">
    <text evidence="3">The sequence shown here is derived from an EMBL/GenBank/DDBJ whole genome shotgun (WGS) entry which is preliminary data.</text>
</comment>
<gene>
    <name evidence="3" type="ORF">GCM10011614_04940</name>
</gene>
<organism evidence="3 4">
    <name type="scientific">Novosphingobium colocasiae</name>
    <dbReference type="NCBI Taxonomy" id="1256513"/>
    <lineage>
        <taxon>Bacteria</taxon>
        <taxon>Pseudomonadati</taxon>
        <taxon>Pseudomonadota</taxon>
        <taxon>Alphaproteobacteria</taxon>
        <taxon>Sphingomonadales</taxon>
        <taxon>Sphingomonadaceae</taxon>
        <taxon>Novosphingobium</taxon>
    </lineage>
</organism>
<feature type="chain" id="PRO_5036725279" evidence="2">
    <location>
        <begin position="23"/>
        <end position="89"/>
    </location>
</feature>
<accession>A0A918P9Y5</accession>
<reference evidence="3" key="1">
    <citation type="journal article" date="2014" name="Int. J. Syst. Evol. Microbiol.">
        <title>Complete genome sequence of Corynebacterium casei LMG S-19264T (=DSM 44701T), isolated from a smear-ripened cheese.</title>
        <authorList>
            <consortium name="US DOE Joint Genome Institute (JGI-PGF)"/>
            <person name="Walter F."/>
            <person name="Albersmeier A."/>
            <person name="Kalinowski J."/>
            <person name="Ruckert C."/>
        </authorList>
    </citation>
    <scope>NUCLEOTIDE SEQUENCE</scope>
    <source>
        <strain evidence="3">KCTC 32255</strain>
    </source>
</reference>
<reference evidence="3" key="2">
    <citation type="submission" date="2020-09" db="EMBL/GenBank/DDBJ databases">
        <authorList>
            <person name="Sun Q."/>
            <person name="Kim S."/>
        </authorList>
    </citation>
    <scope>NUCLEOTIDE SEQUENCE</scope>
    <source>
        <strain evidence="3">KCTC 32255</strain>
    </source>
</reference>
<feature type="compositionally biased region" description="Basic and acidic residues" evidence="1">
    <location>
        <begin position="65"/>
        <end position="74"/>
    </location>
</feature>
<feature type="signal peptide" evidence="2">
    <location>
        <begin position="1"/>
        <end position="22"/>
    </location>
</feature>
<dbReference type="AlphaFoldDB" id="A0A918P9Y5"/>
<feature type="compositionally biased region" description="Low complexity" evidence="1">
    <location>
        <begin position="75"/>
        <end position="89"/>
    </location>
</feature>
<name>A0A918P9Y5_9SPHN</name>
<evidence type="ECO:0000313" key="4">
    <source>
        <dbReference type="Proteomes" id="UP000648075"/>
    </source>
</evidence>
<protein>
    <submittedName>
        <fullName evidence="3">Uncharacterized protein</fullName>
    </submittedName>
</protein>
<evidence type="ECO:0000313" key="3">
    <source>
        <dbReference type="EMBL" id="GGY93059.1"/>
    </source>
</evidence>
<feature type="region of interest" description="Disordered" evidence="1">
    <location>
        <begin position="30"/>
        <end position="89"/>
    </location>
</feature>
<keyword evidence="4" id="KW-1185">Reference proteome</keyword>